<proteinExistence type="predicted"/>
<name>A0A0J7B6S6_COCIT</name>
<dbReference type="AlphaFoldDB" id="A0A0J7B6S6"/>
<protein>
    <submittedName>
        <fullName evidence="1">Uncharacterized protein</fullName>
    </submittedName>
</protein>
<dbReference type="Proteomes" id="UP000054565">
    <property type="component" value="Unassembled WGS sequence"/>
</dbReference>
<reference evidence="2" key="1">
    <citation type="journal article" date="2010" name="Genome Res.">
        <title>Population genomic sequencing of Coccidioides fungi reveals recent hybridization and transposon control.</title>
        <authorList>
            <person name="Neafsey D.E."/>
            <person name="Barker B.M."/>
            <person name="Sharpton T.J."/>
            <person name="Stajich J.E."/>
            <person name="Park D.J."/>
            <person name="Whiston E."/>
            <person name="Hung C.-Y."/>
            <person name="McMahan C."/>
            <person name="White J."/>
            <person name="Sykes S."/>
            <person name="Heiman D."/>
            <person name="Young S."/>
            <person name="Zeng Q."/>
            <person name="Abouelleil A."/>
            <person name="Aftuck L."/>
            <person name="Bessette D."/>
            <person name="Brown A."/>
            <person name="FitzGerald M."/>
            <person name="Lui A."/>
            <person name="Macdonald J.P."/>
            <person name="Priest M."/>
            <person name="Orbach M.J."/>
            <person name="Galgiani J.N."/>
            <person name="Kirkland T.N."/>
            <person name="Cole G.T."/>
            <person name="Birren B.W."/>
            <person name="Henn M.R."/>
            <person name="Taylor J.W."/>
            <person name="Rounsley S.D."/>
        </authorList>
    </citation>
    <scope>NUCLEOTIDE SEQUENCE [LARGE SCALE GENOMIC DNA]</scope>
    <source>
        <strain evidence="2">RMSCC 2394</strain>
    </source>
</reference>
<sequence length="146" mass="16092">MELMLSPKLLSLRRWAPMVRLPSPRQLQAATGASYHAWQCDLLAADQGWLKGACWSGQRFHPNNHELPRVQPVQFTWTSRRSTASDGTHVSPLLQADLLVVLIPAEGDVGFAVIHSLLQPVGCCIKLDSLSCSLRPFTSSHPVTRG</sequence>
<gene>
    <name evidence="1" type="ORF">CIRG_05353</name>
</gene>
<evidence type="ECO:0000313" key="1">
    <source>
        <dbReference type="EMBL" id="KMP05672.1"/>
    </source>
</evidence>
<dbReference type="EMBL" id="DS028095">
    <property type="protein sequence ID" value="KMP05672.1"/>
    <property type="molecule type" value="Genomic_DNA"/>
</dbReference>
<evidence type="ECO:0000313" key="2">
    <source>
        <dbReference type="Proteomes" id="UP000054565"/>
    </source>
</evidence>
<organism evidence="1 2">
    <name type="scientific">Coccidioides immitis RMSCC 2394</name>
    <dbReference type="NCBI Taxonomy" id="404692"/>
    <lineage>
        <taxon>Eukaryota</taxon>
        <taxon>Fungi</taxon>
        <taxon>Dikarya</taxon>
        <taxon>Ascomycota</taxon>
        <taxon>Pezizomycotina</taxon>
        <taxon>Eurotiomycetes</taxon>
        <taxon>Eurotiomycetidae</taxon>
        <taxon>Onygenales</taxon>
        <taxon>Onygenaceae</taxon>
        <taxon>Coccidioides</taxon>
    </lineage>
</organism>
<accession>A0A0J7B6S6</accession>